<evidence type="ECO:0000256" key="2">
    <source>
        <dbReference type="SAM" id="Phobius"/>
    </source>
</evidence>
<keyword evidence="2" id="KW-0812">Transmembrane</keyword>
<evidence type="ECO:0000256" key="1">
    <source>
        <dbReference type="SAM" id="MobiDB-lite"/>
    </source>
</evidence>
<dbReference type="EMBL" id="BTGU01000028">
    <property type="protein sequence ID" value="GMN48375.1"/>
    <property type="molecule type" value="Genomic_DNA"/>
</dbReference>
<keyword evidence="2" id="KW-0472">Membrane</keyword>
<accession>A0AA88AAV3</accession>
<feature type="region of interest" description="Disordered" evidence="1">
    <location>
        <begin position="94"/>
        <end position="118"/>
    </location>
</feature>
<comment type="caution">
    <text evidence="3">The sequence shown here is derived from an EMBL/GenBank/DDBJ whole genome shotgun (WGS) entry which is preliminary data.</text>
</comment>
<keyword evidence="2" id="KW-1133">Transmembrane helix</keyword>
<feature type="compositionally biased region" description="Polar residues" evidence="1">
    <location>
        <begin position="100"/>
        <end position="118"/>
    </location>
</feature>
<dbReference type="InterPro" id="IPR044950">
    <property type="entry name" value="TED6/7"/>
</dbReference>
<sequence>MATLDHPTVIVIVVIFVGCVIFVTFLAAALFCFLKKRKKSVQETGMIHLDEHKKIKEAIVEGPHGIDTLVLSVEDDIHIDGDIKKSERVGEGLHAKSVEGNASTTSGPSHGSLSSAQS</sequence>
<reference evidence="3" key="1">
    <citation type="submission" date="2023-07" db="EMBL/GenBank/DDBJ databases">
        <title>draft genome sequence of fig (Ficus carica).</title>
        <authorList>
            <person name="Takahashi T."/>
            <person name="Nishimura K."/>
        </authorList>
    </citation>
    <scope>NUCLEOTIDE SEQUENCE</scope>
</reference>
<name>A0AA88AAV3_FICCA</name>
<dbReference type="AlphaFoldDB" id="A0AA88AAV3"/>
<feature type="transmembrane region" description="Helical" evidence="2">
    <location>
        <begin position="6"/>
        <end position="34"/>
    </location>
</feature>
<dbReference type="Proteomes" id="UP001187192">
    <property type="component" value="Unassembled WGS sequence"/>
</dbReference>
<dbReference type="PANTHER" id="PTHR35697">
    <property type="entry name" value="OS08G0108300 PROTEIN"/>
    <property type="match status" value="1"/>
</dbReference>
<proteinExistence type="predicted"/>
<dbReference type="GO" id="GO:0009834">
    <property type="term" value="P:plant-type secondary cell wall biogenesis"/>
    <property type="evidence" value="ECO:0007669"/>
    <property type="project" value="InterPro"/>
</dbReference>
<evidence type="ECO:0000313" key="3">
    <source>
        <dbReference type="EMBL" id="GMN48375.1"/>
    </source>
</evidence>
<dbReference type="PANTHER" id="PTHR35697:SF10">
    <property type="entry name" value="PROTEIN TRACHEARY ELEMENT DIFFERENTIATION-RELATED 6"/>
    <property type="match status" value="1"/>
</dbReference>
<keyword evidence="4" id="KW-1185">Reference proteome</keyword>
<gene>
    <name evidence="3" type="ORF">TIFTF001_017562</name>
</gene>
<organism evidence="3 4">
    <name type="scientific">Ficus carica</name>
    <name type="common">Common fig</name>
    <dbReference type="NCBI Taxonomy" id="3494"/>
    <lineage>
        <taxon>Eukaryota</taxon>
        <taxon>Viridiplantae</taxon>
        <taxon>Streptophyta</taxon>
        <taxon>Embryophyta</taxon>
        <taxon>Tracheophyta</taxon>
        <taxon>Spermatophyta</taxon>
        <taxon>Magnoliopsida</taxon>
        <taxon>eudicotyledons</taxon>
        <taxon>Gunneridae</taxon>
        <taxon>Pentapetalae</taxon>
        <taxon>rosids</taxon>
        <taxon>fabids</taxon>
        <taxon>Rosales</taxon>
        <taxon>Moraceae</taxon>
        <taxon>Ficeae</taxon>
        <taxon>Ficus</taxon>
    </lineage>
</organism>
<evidence type="ECO:0000313" key="4">
    <source>
        <dbReference type="Proteomes" id="UP001187192"/>
    </source>
</evidence>
<protein>
    <submittedName>
        <fullName evidence="3">Uncharacterized protein</fullName>
    </submittedName>
</protein>